<feature type="compositionally biased region" description="Basic and acidic residues" evidence="6">
    <location>
        <begin position="290"/>
        <end position="304"/>
    </location>
</feature>
<keyword evidence="4" id="KW-1133">Transmembrane helix</keyword>
<accession>A0A8R1U972</accession>
<evidence type="ECO:0000256" key="2">
    <source>
        <dbReference type="ARBA" id="ARBA00007218"/>
    </source>
</evidence>
<evidence type="ECO:0000313" key="7">
    <source>
        <dbReference type="EnsemblMetazoa" id="PPA13627.1"/>
    </source>
</evidence>
<evidence type="ECO:0000256" key="5">
    <source>
        <dbReference type="ARBA" id="ARBA00023136"/>
    </source>
</evidence>
<dbReference type="Proteomes" id="UP000005239">
    <property type="component" value="Unassembled WGS sequence"/>
</dbReference>
<dbReference type="Pfam" id="PF10507">
    <property type="entry name" value="TMEM65"/>
    <property type="match status" value="1"/>
</dbReference>
<evidence type="ECO:0000256" key="1">
    <source>
        <dbReference type="ARBA" id="ARBA00004141"/>
    </source>
</evidence>
<dbReference type="Pfam" id="PF10239">
    <property type="entry name" value="DUF2465"/>
    <property type="match status" value="1"/>
</dbReference>
<keyword evidence="8" id="KW-1185">Reference proteome</keyword>
<dbReference type="GO" id="GO:0016020">
    <property type="term" value="C:membrane"/>
    <property type="evidence" value="ECO:0007669"/>
    <property type="project" value="UniProtKB-SubCell"/>
</dbReference>
<dbReference type="EnsemblMetazoa" id="PPA13627.1">
    <property type="protein sequence ID" value="PPA13627.1"/>
    <property type="gene ID" value="WBGene00103181"/>
</dbReference>
<dbReference type="InterPro" id="IPR019537">
    <property type="entry name" value="TMEM65"/>
</dbReference>
<dbReference type="AlphaFoldDB" id="A0A8R1U972"/>
<dbReference type="PANTHER" id="PTHR21706">
    <property type="entry name" value="TRANSMEMBRANE PROTEIN 65"/>
    <property type="match status" value="1"/>
</dbReference>
<feature type="compositionally biased region" description="Gly residues" evidence="6">
    <location>
        <begin position="319"/>
        <end position="330"/>
    </location>
</feature>
<evidence type="ECO:0000256" key="6">
    <source>
        <dbReference type="SAM" id="MobiDB-lite"/>
    </source>
</evidence>
<proteinExistence type="inferred from homology"/>
<keyword evidence="5" id="KW-0472">Membrane</keyword>
<reference evidence="7" key="2">
    <citation type="submission" date="2022-06" db="UniProtKB">
        <authorList>
            <consortium name="EnsemblMetazoa"/>
        </authorList>
    </citation>
    <scope>IDENTIFICATION</scope>
    <source>
        <strain evidence="7">PS312</strain>
    </source>
</reference>
<comment type="subcellular location">
    <subcellularLocation>
        <location evidence="1">Membrane</location>
        <topology evidence="1">Multi-pass membrane protein</topology>
    </subcellularLocation>
</comment>
<organism evidence="7 8">
    <name type="scientific">Pristionchus pacificus</name>
    <name type="common">Parasitic nematode worm</name>
    <dbReference type="NCBI Taxonomy" id="54126"/>
    <lineage>
        <taxon>Eukaryota</taxon>
        <taxon>Metazoa</taxon>
        <taxon>Ecdysozoa</taxon>
        <taxon>Nematoda</taxon>
        <taxon>Chromadorea</taxon>
        <taxon>Rhabditida</taxon>
        <taxon>Rhabditina</taxon>
        <taxon>Diplogasteromorpha</taxon>
        <taxon>Diplogasteroidea</taxon>
        <taxon>Neodiplogasteridae</taxon>
        <taxon>Pristionchus</taxon>
    </lineage>
</organism>
<gene>
    <name evidence="7" type="primary">WBGene00103181</name>
</gene>
<evidence type="ECO:0000313" key="8">
    <source>
        <dbReference type="Proteomes" id="UP000005239"/>
    </source>
</evidence>
<evidence type="ECO:0000256" key="3">
    <source>
        <dbReference type="ARBA" id="ARBA00022692"/>
    </source>
</evidence>
<feature type="region of interest" description="Disordered" evidence="6">
    <location>
        <begin position="283"/>
        <end position="351"/>
    </location>
</feature>
<reference evidence="8" key="1">
    <citation type="journal article" date="2008" name="Nat. Genet.">
        <title>The Pristionchus pacificus genome provides a unique perspective on nematode lifestyle and parasitism.</title>
        <authorList>
            <person name="Dieterich C."/>
            <person name="Clifton S.W."/>
            <person name="Schuster L.N."/>
            <person name="Chinwalla A."/>
            <person name="Delehaunty K."/>
            <person name="Dinkelacker I."/>
            <person name="Fulton L."/>
            <person name="Fulton R."/>
            <person name="Godfrey J."/>
            <person name="Minx P."/>
            <person name="Mitreva M."/>
            <person name="Roeseler W."/>
            <person name="Tian H."/>
            <person name="Witte H."/>
            <person name="Yang S.P."/>
            <person name="Wilson R.K."/>
            <person name="Sommer R.J."/>
        </authorList>
    </citation>
    <scope>NUCLEOTIDE SEQUENCE [LARGE SCALE GENOMIC DNA]</scope>
    <source>
        <strain evidence="8">PS312</strain>
    </source>
</reference>
<evidence type="ECO:0000256" key="4">
    <source>
        <dbReference type="ARBA" id="ARBA00022989"/>
    </source>
</evidence>
<dbReference type="PANTHER" id="PTHR21706:SF15">
    <property type="entry name" value="TRANSMEMBRANE PROTEIN 65"/>
    <property type="match status" value="1"/>
</dbReference>
<comment type="similarity">
    <text evidence="2">Belongs to the FAM98 family.</text>
</comment>
<evidence type="ECO:0008006" key="9">
    <source>
        <dbReference type="Google" id="ProtNLM"/>
    </source>
</evidence>
<dbReference type="InterPro" id="IPR018797">
    <property type="entry name" value="FAM98"/>
</dbReference>
<sequence length="669" mass="72011">MGCSTNCFSHENLQGLAAEFGSDDFGPAIRDGFDGPDFARLLVLIGGEIRLLYDLSEEANLVVPSSSSDALTSFLYDLSAFLAQIDCPYDSLCCGKIEQRFVTEEARGLLVRFLLDELKCARLSAADRLQMPSTSADSRLAVSVAAAAAALGMQPIGAQQTAEEYLKRMTDQVSRLCSSSPRPAPLFTAALEPHRWPAVETVAKRIGHDFRLRNLYLLKRLEVTMESFLFNPEIRRKEAAIIAQSAPQKDKLARFEPPGVVELLAASERSLIIRKASSVRVPRSSLHPSALEERPADRGGRPNETDLPNPRSFDQNYGRGRGGGFGGGGHGGRRGGDRGGRGGGYDPSTRIDRREALGARILVEEEAGEADEDTVAIIVVGEEADTGPPRLPPPLPPRVFSPSCPCPSSLLFASSTPRPKMASIRSATRLASTMGMPKARGPQGSARLRSLFGDSIPSSVSSSLSSSLTAIRVSTTSVVNQYDKIHTEDQAREVVERLSCDERRLLHAALGLSLQIECEDGGGKSMMMEDSEDRGEITKEQAKALFLVNGLPFIAFGCLDNMIMIVAGEYIDQSLGAWLALSTMAAAALGNLISDVAGVGLAHYVEIAVGWAGIKHPVLTAKQLESGKSRFMTNSGRAIGLSLGCLLGMFPLLFYNNEEKKEPKDPDAK</sequence>
<protein>
    <recommendedName>
        <fullName evidence="9">Transmembrane protein 65</fullName>
    </recommendedName>
</protein>
<keyword evidence="3" id="KW-0812">Transmembrane</keyword>
<name>A0A8R1U972_PRIPA</name>
<dbReference type="GO" id="GO:0005739">
    <property type="term" value="C:mitochondrion"/>
    <property type="evidence" value="ECO:0000318"/>
    <property type="project" value="GO_Central"/>
</dbReference>